<dbReference type="SUPFAM" id="SSF51197">
    <property type="entry name" value="Clavaminate synthase-like"/>
    <property type="match status" value="1"/>
</dbReference>
<organism evidence="1 2">
    <name type="scientific">Guyanagaster necrorhizus</name>
    <dbReference type="NCBI Taxonomy" id="856835"/>
    <lineage>
        <taxon>Eukaryota</taxon>
        <taxon>Fungi</taxon>
        <taxon>Dikarya</taxon>
        <taxon>Basidiomycota</taxon>
        <taxon>Agaricomycotina</taxon>
        <taxon>Agaricomycetes</taxon>
        <taxon>Agaricomycetidae</taxon>
        <taxon>Agaricales</taxon>
        <taxon>Marasmiineae</taxon>
        <taxon>Physalacriaceae</taxon>
        <taxon>Guyanagaster</taxon>
    </lineage>
</organism>
<comment type="caution">
    <text evidence="1">The sequence shown here is derived from an EMBL/GenBank/DDBJ whole genome shotgun (WGS) entry which is preliminary data.</text>
</comment>
<dbReference type="InterPro" id="IPR010856">
    <property type="entry name" value="Gig2-like"/>
</dbReference>
<sequence>MTGPADLLKLKAHIAASYPDFEANVTKAWKEVIDELAVVTETISEQGANYLPQLEFADLSDLTEAQKTEIKSKGCVVIRNVIEDQQAITWRHGLQDFVAANPDVEGFPSEDKQFFQLFWTKPQIEARAHPNMLRVSTWLNQIYHYDGELARDGAVDLSEPLSYADRLRMRHPGVHWDIHPPHVDGGAIERWEDPSFRSVFKDIFEGNWKKHDPYDLRGRINAKSSLHNRVGQATIFRTFQGWLAISKTAPTEGTIQFFSNVIMSNVYIMLRPFFRPLVPADSPDILKAESWQYDISTPDFPGIIPRDSGYTGPRPTPDLHPHLRLEKTMISVPKVLPGDTVFWHCDMVHAVEAEHTGKEDSCVMYIPSVPLTPMNKSYIERQRDSFLKGIRPPDFPPGIKNEHEFVGMGSAVDILEPAGRRAMLLPVSVA</sequence>
<dbReference type="EMBL" id="MU250539">
    <property type="protein sequence ID" value="KAG7444715.1"/>
    <property type="molecule type" value="Genomic_DNA"/>
</dbReference>
<dbReference type="Pfam" id="PF07350">
    <property type="entry name" value="Gig2-like"/>
    <property type="match status" value="1"/>
</dbReference>
<dbReference type="Gene3D" id="2.60.120.330">
    <property type="entry name" value="B-lactam Antibiotic, Isopenicillin N Synthase, Chain"/>
    <property type="match status" value="1"/>
</dbReference>
<reference evidence="1" key="1">
    <citation type="submission" date="2020-11" db="EMBL/GenBank/DDBJ databases">
        <title>Adaptations for nitrogen fixation in a non-lichenized fungal sporocarp promotes dispersal by wood-feeding termites.</title>
        <authorList>
            <consortium name="DOE Joint Genome Institute"/>
            <person name="Koch R.A."/>
            <person name="Yoon G."/>
            <person name="Arayal U."/>
            <person name="Lail K."/>
            <person name="Amirebrahimi M."/>
            <person name="Labutti K."/>
            <person name="Lipzen A."/>
            <person name="Riley R."/>
            <person name="Barry K."/>
            <person name="Henrissat B."/>
            <person name="Grigoriev I.V."/>
            <person name="Herr J.R."/>
            <person name="Aime M.C."/>
        </authorList>
    </citation>
    <scope>NUCLEOTIDE SEQUENCE</scope>
    <source>
        <strain evidence="1">MCA 3950</strain>
    </source>
</reference>
<evidence type="ECO:0000313" key="1">
    <source>
        <dbReference type="EMBL" id="KAG7444715.1"/>
    </source>
</evidence>
<protein>
    <submittedName>
        <fullName evidence="1">DUF1479-domain-containing protein</fullName>
    </submittedName>
</protein>
<dbReference type="PANTHER" id="PTHR30613">
    <property type="entry name" value="UNCHARACTERIZED PROTEIN YBIU-RELATED"/>
    <property type="match status" value="1"/>
</dbReference>
<dbReference type="AlphaFoldDB" id="A0A9P7VQA1"/>
<dbReference type="RefSeq" id="XP_043038215.1">
    <property type="nucleotide sequence ID" value="XM_043189604.1"/>
</dbReference>
<keyword evidence="2" id="KW-1185">Reference proteome</keyword>
<gene>
    <name evidence="1" type="ORF">BT62DRAFT_981499</name>
</gene>
<evidence type="ECO:0000313" key="2">
    <source>
        <dbReference type="Proteomes" id="UP000812287"/>
    </source>
</evidence>
<proteinExistence type="predicted"/>
<dbReference type="InterPro" id="IPR027443">
    <property type="entry name" value="IPNS-like_sf"/>
</dbReference>
<accession>A0A9P7VQA1</accession>
<dbReference type="Proteomes" id="UP000812287">
    <property type="component" value="Unassembled WGS sequence"/>
</dbReference>
<name>A0A9P7VQA1_9AGAR</name>
<dbReference type="OrthoDB" id="8249012at2759"/>
<dbReference type="GeneID" id="66111901"/>
<dbReference type="PANTHER" id="PTHR30613:SF1">
    <property type="entry name" value="DUF1479 DOMAIN PROTEIN (AFU_ORTHOLOGUE AFUA_5G09280)"/>
    <property type="match status" value="1"/>
</dbReference>